<feature type="chain" id="PRO_5014882710" description="Secreted protein" evidence="2">
    <location>
        <begin position="28"/>
        <end position="376"/>
    </location>
</feature>
<sequence length="376" mass="41849">MRTKPFLLLLTCVVMTTFLLILFGSAGQQNESLKNIVSQTHQQFRNLKKNLRESNSDPRPEIDPKYLAQLGFTQPIYNGSRSNFTIVTYALPGELASTVLFVQNVAMKLPNQALLVYDLGLAEADLHTLQAFCNSSTVHCTVITYDLSTLPAHVSDHSMHAFRPIIIHDALARAKVILFTENNVRLKGGRNGARDIEEIRIRTENSTSGVLGCATKQPVTSRTHPKMFEYFEIAVDNFFFLRISWLEFVFFCSCPWVRSSLFFSWVGCGFTLGCFCPVCAASFGWSFSTQSVFRSLGCRASGACSFGILVGMPLVSVGCTSLWACLSVLSCVATLARVWRIFATWRRSIRGGSCWHFFGEALAMVRGRAHSRILGS</sequence>
<reference evidence="3" key="1">
    <citation type="submission" date="2018-01" db="EMBL/GenBank/DDBJ databases">
        <title>An insight into the sialome of Amazonian anophelines.</title>
        <authorList>
            <person name="Ribeiro J.M."/>
            <person name="Scarpassa V."/>
            <person name="Calvo E."/>
        </authorList>
    </citation>
    <scope>NUCLEOTIDE SEQUENCE</scope>
</reference>
<feature type="transmembrane region" description="Helical" evidence="1">
    <location>
        <begin position="262"/>
        <end position="284"/>
    </location>
</feature>
<dbReference type="EMBL" id="GGFL01015665">
    <property type="protein sequence ID" value="MBW79843.1"/>
    <property type="molecule type" value="Transcribed_RNA"/>
</dbReference>
<evidence type="ECO:0000256" key="2">
    <source>
        <dbReference type="SAM" id="SignalP"/>
    </source>
</evidence>
<dbReference type="PANTHER" id="PTHR31389:SF4">
    <property type="entry name" value="LD39211P"/>
    <property type="match status" value="1"/>
</dbReference>
<accession>A0A2M4DQL6</accession>
<feature type="transmembrane region" description="Helical" evidence="1">
    <location>
        <begin position="321"/>
        <end position="339"/>
    </location>
</feature>
<organism evidence="3">
    <name type="scientific">Anopheles darlingi</name>
    <name type="common">Mosquito</name>
    <dbReference type="NCBI Taxonomy" id="43151"/>
    <lineage>
        <taxon>Eukaryota</taxon>
        <taxon>Metazoa</taxon>
        <taxon>Ecdysozoa</taxon>
        <taxon>Arthropoda</taxon>
        <taxon>Hexapoda</taxon>
        <taxon>Insecta</taxon>
        <taxon>Pterygota</taxon>
        <taxon>Neoptera</taxon>
        <taxon>Endopterygota</taxon>
        <taxon>Diptera</taxon>
        <taxon>Nematocera</taxon>
        <taxon>Culicoidea</taxon>
        <taxon>Culicidae</taxon>
        <taxon>Anophelinae</taxon>
        <taxon>Anopheles</taxon>
    </lineage>
</organism>
<dbReference type="PANTHER" id="PTHR31389">
    <property type="entry name" value="LD39211P"/>
    <property type="match status" value="1"/>
</dbReference>
<protein>
    <recommendedName>
        <fullName evidence="4">Secreted protein</fullName>
    </recommendedName>
</protein>
<dbReference type="VEuPathDB" id="VectorBase:ADAC003342"/>
<evidence type="ECO:0000256" key="1">
    <source>
        <dbReference type="SAM" id="Phobius"/>
    </source>
</evidence>
<evidence type="ECO:0000313" key="3">
    <source>
        <dbReference type="EMBL" id="MBW79843.1"/>
    </source>
</evidence>
<feature type="signal peptide" evidence="2">
    <location>
        <begin position="1"/>
        <end position="27"/>
    </location>
</feature>
<keyword evidence="2" id="KW-0732">Signal</keyword>
<keyword evidence="1" id="KW-1133">Transmembrane helix</keyword>
<dbReference type="VEuPathDB" id="VectorBase:ADAR2_010030"/>
<keyword evidence="1" id="KW-0812">Transmembrane</keyword>
<keyword evidence="1" id="KW-0472">Membrane</keyword>
<dbReference type="AlphaFoldDB" id="A0A2M4DQL6"/>
<proteinExistence type="predicted"/>
<name>A0A2M4DQL6_ANODA</name>
<evidence type="ECO:0008006" key="4">
    <source>
        <dbReference type="Google" id="ProtNLM"/>
    </source>
</evidence>